<dbReference type="FunFam" id="3.40.50.620:FF:000001">
    <property type="entry name" value="GMP synthase [glutamine-hydrolyzing]"/>
    <property type="match status" value="1"/>
</dbReference>
<feature type="domain" description="GMPS ATP-PPase" evidence="12">
    <location>
        <begin position="196"/>
        <end position="386"/>
    </location>
</feature>
<evidence type="ECO:0000256" key="11">
    <source>
        <dbReference type="PROSITE-ProRule" id="PRU00886"/>
    </source>
</evidence>
<proteinExistence type="inferred from homology"/>
<dbReference type="GO" id="GO:0005524">
    <property type="term" value="F:ATP binding"/>
    <property type="evidence" value="ECO:0007669"/>
    <property type="project" value="UniProtKB-UniRule"/>
</dbReference>
<keyword evidence="5 10" id="KW-0547">Nucleotide-binding</keyword>
<dbReference type="PRINTS" id="PR00097">
    <property type="entry name" value="ANTSNTHASEII"/>
</dbReference>
<comment type="catalytic activity">
    <reaction evidence="10">
        <text>XMP + L-glutamine + ATP + H2O = GMP + L-glutamate + AMP + diphosphate + 2 H(+)</text>
        <dbReference type="Rhea" id="RHEA:11680"/>
        <dbReference type="ChEBI" id="CHEBI:15377"/>
        <dbReference type="ChEBI" id="CHEBI:15378"/>
        <dbReference type="ChEBI" id="CHEBI:29985"/>
        <dbReference type="ChEBI" id="CHEBI:30616"/>
        <dbReference type="ChEBI" id="CHEBI:33019"/>
        <dbReference type="ChEBI" id="CHEBI:57464"/>
        <dbReference type="ChEBI" id="CHEBI:58115"/>
        <dbReference type="ChEBI" id="CHEBI:58359"/>
        <dbReference type="ChEBI" id="CHEBI:456215"/>
        <dbReference type="EC" id="6.3.5.2"/>
    </reaction>
</comment>
<dbReference type="OrthoDB" id="9802219at2"/>
<dbReference type="PROSITE" id="PS51273">
    <property type="entry name" value="GATASE_TYPE_1"/>
    <property type="match status" value="1"/>
</dbReference>
<keyword evidence="9 10" id="KW-0315">Glutamine amidotransferase</keyword>
<dbReference type="SUPFAM" id="SSF52402">
    <property type="entry name" value="Adenine nucleotide alpha hydrolases-like"/>
    <property type="match status" value="1"/>
</dbReference>
<evidence type="ECO:0000256" key="3">
    <source>
        <dbReference type="ARBA" id="ARBA00011738"/>
    </source>
</evidence>
<evidence type="ECO:0000256" key="1">
    <source>
        <dbReference type="ARBA" id="ARBA00002332"/>
    </source>
</evidence>
<dbReference type="Gene3D" id="3.30.300.10">
    <property type="match status" value="1"/>
</dbReference>
<dbReference type="NCBIfam" id="NF000848">
    <property type="entry name" value="PRK00074.1"/>
    <property type="match status" value="1"/>
</dbReference>
<dbReference type="PRINTS" id="PR00099">
    <property type="entry name" value="CPSGATASE"/>
</dbReference>
<feature type="active site" description="Nucleophile" evidence="10">
    <location>
        <position position="82"/>
    </location>
</feature>
<evidence type="ECO:0000256" key="5">
    <source>
        <dbReference type="ARBA" id="ARBA00022741"/>
    </source>
</evidence>
<dbReference type="FunFam" id="3.30.300.10:FF:000002">
    <property type="entry name" value="GMP synthase [glutamine-hydrolyzing]"/>
    <property type="match status" value="1"/>
</dbReference>
<evidence type="ECO:0000256" key="10">
    <source>
        <dbReference type="HAMAP-Rule" id="MF_00344"/>
    </source>
</evidence>
<dbReference type="CDD" id="cd01742">
    <property type="entry name" value="GATase1_GMP_Synthase"/>
    <property type="match status" value="1"/>
</dbReference>
<sequence length="511" mass="56510">MKHVPIVVLDFGSQYTQIIARKLREAGVYSEIVPYSESIEDIMARTPKGIILSGGPASVYADDAYHPDTTIFELGLPILGICYGMQLISQHFGGSVIPASHHEYGKAKLKFEVENPIFKDTTDGQIVWMSHGDRVEHIPAGFEKIATSENSPFAAIANTDRNIYAFQFHPEVYHSVEGSKLLKNFAKHICGCESTWNMGSFAKEQIKRIQEQVGNKKVLCGVSGGVDSSVVATLLAEAIGENVIPVFVDNGLLRANEREQVEAMFKARGVKLITVDASEEFLTKLAGVTDPETKRKIIGETFIEVFDKEAKKHQGIEFLAQGTLYTDVIESVSVKGPSKTIKSHHNVGGLPDWMKFELVEPLREIFKDEVRALGLELGLPASMIGRHPFPGPGLAIRIMGDVNKPDLELLRKADTIMLDVLHATGYYDKTWQAFTVLLNVKSVGVMGDNRTYDNTVCVRIVEATDGMTATFAHIPHDILETISRRIINEVDGINRVVYDISSKPPATIEWE</sequence>
<keyword evidence="8 10" id="KW-0067">ATP-binding</keyword>
<evidence type="ECO:0000313" key="13">
    <source>
        <dbReference type="EMBL" id="AXX94731.1"/>
    </source>
</evidence>
<keyword evidence="4 10" id="KW-0436">Ligase</keyword>
<gene>
    <name evidence="10 13" type="primary">guaA</name>
    <name evidence="13" type="ORF">AELL_1061</name>
    <name evidence="14" type="ORF">CP962_07825</name>
</gene>
<dbReference type="RefSeq" id="WP_118916945.1">
    <property type="nucleotide sequence ID" value="NZ_CP032097.1"/>
</dbReference>
<dbReference type="NCBIfam" id="TIGR00888">
    <property type="entry name" value="guaA_Nterm"/>
    <property type="match status" value="1"/>
</dbReference>
<dbReference type="PANTHER" id="PTHR11922:SF2">
    <property type="entry name" value="GMP SYNTHASE [GLUTAMINE-HYDROLYZING]"/>
    <property type="match status" value="1"/>
</dbReference>
<evidence type="ECO:0000256" key="6">
    <source>
        <dbReference type="ARBA" id="ARBA00022749"/>
    </source>
</evidence>
<comment type="subunit">
    <text evidence="3 10">Homodimer.</text>
</comment>
<dbReference type="FunFam" id="3.40.50.880:FF:000001">
    <property type="entry name" value="GMP synthase [glutamine-hydrolyzing]"/>
    <property type="match status" value="1"/>
</dbReference>
<dbReference type="InterPro" id="IPR025777">
    <property type="entry name" value="GMPS_ATP_PPase_dom"/>
</dbReference>
<organism evidence="14 16">
    <name type="scientific">Arcobacter ellisii</name>
    <dbReference type="NCBI Taxonomy" id="913109"/>
    <lineage>
        <taxon>Bacteria</taxon>
        <taxon>Pseudomonadati</taxon>
        <taxon>Campylobacterota</taxon>
        <taxon>Epsilonproteobacteria</taxon>
        <taxon>Campylobacterales</taxon>
        <taxon>Arcobacteraceae</taxon>
        <taxon>Arcobacter</taxon>
    </lineage>
</organism>
<reference evidence="14 16" key="1">
    <citation type="submission" date="2017-09" db="EMBL/GenBank/DDBJ databases">
        <title>Genomics of the genus Arcobacter.</title>
        <authorList>
            <person name="Perez-Cataluna A."/>
            <person name="Figueras M.J."/>
            <person name="Salas-Masso N."/>
        </authorList>
    </citation>
    <scope>NUCLEOTIDE SEQUENCE [LARGE SCALE GENOMIC DNA]</scope>
    <source>
        <strain evidence="14 16">CECT 7837</strain>
    </source>
</reference>
<accession>A0A347U7A3</accession>
<dbReference type="Pfam" id="PF00958">
    <property type="entry name" value="GMP_synt_C"/>
    <property type="match status" value="1"/>
</dbReference>
<dbReference type="InterPro" id="IPR022310">
    <property type="entry name" value="NAD/GMP_synthase"/>
</dbReference>
<dbReference type="EMBL" id="CP032097">
    <property type="protein sequence ID" value="AXX94731.1"/>
    <property type="molecule type" value="Genomic_DNA"/>
</dbReference>
<protein>
    <recommendedName>
        <fullName evidence="10">GMP synthase [glutamine-hydrolyzing]</fullName>
        <ecNumber evidence="10">6.3.5.2</ecNumber>
    </recommendedName>
    <alternativeName>
        <fullName evidence="10">GMP synthetase</fullName>
    </alternativeName>
    <alternativeName>
        <fullName evidence="10">Glutamine amidotransferase</fullName>
    </alternativeName>
</protein>
<reference evidence="13 15" key="2">
    <citation type="submission" date="2018-08" db="EMBL/GenBank/DDBJ databases">
        <title>Complete genome of the Arcobacter ellisii type strain LMG 26155.</title>
        <authorList>
            <person name="Miller W.G."/>
            <person name="Yee E."/>
            <person name="Bono J.L."/>
        </authorList>
    </citation>
    <scope>NUCLEOTIDE SEQUENCE [LARGE SCALE GENOMIC DNA]</scope>
    <source>
        <strain evidence="13 15">LMG 26155</strain>
    </source>
</reference>
<dbReference type="InterPro" id="IPR022955">
    <property type="entry name" value="GMP_synthase"/>
</dbReference>
<dbReference type="CDD" id="cd01997">
    <property type="entry name" value="GMP_synthase_C"/>
    <property type="match status" value="1"/>
</dbReference>
<feature type="active site" evidence="10">
    <location>
        <position position="169"/>
    </location>
</feature>
<dbReference type="PANTHER" id="PTHR11922">
    <property type="entry name" value="GMP SYNTHASE-RELATED"/>
    <property type="match status" value="1"/>
</dbReference>
<dbReference type="InterPro" id="IPR001674">
    <property type="entry name" value="GMP_synth_C"/>
</dbReference>
<comment type="pathway">
    <text evidence="2 10">Purine metabolism; GMP biosynthesis; GMP from XMP (L-Gln route): step 1/1.</text>
</comment>
<dbReference type="Proteomes" id="UP000290588">
    <property type="component" value="Unassembled WGS sequence"/>
</dbReference>
<evidence type="ECO:0000256" key="2">
    <source>
        <dbReference type="ARBA" id="ARBA00005153"/>
    </source>
</evidence>
<dbReference type="GO" id="GO:0003921">
    <property type="term" value="F:GMP synthase activity"/>
    <property type="evidence" value="ECO:0007669"/>
    <property type="project" value="InterPro"/>
</dbReference>
<keyword evidence="6 10" id="KW-0332">GMP biosynthesis</keyword>
<comment type="function">
    <text evidence="1 10">Catalyzes the synthesis of GMP from XMP.</text>
</comment>
<evidence type="ECO:0000313" key="15">
    <source>
        <dbReference type="Proteomes" id="UP000262582"/>
    </source>
</evidence>
<feature type="active site" evidence="10">
    <location>
        <position position="171"/>
    </location>
</feature>
<dbReference type="Gene3D" id="3.40.50.880">
    <property type="match status" value="1"/>
</dbReference>
<dbReference type="PRINTS" id="PR00096">
    <property type="entry name" value="GATASE"/>
</dbReference>
<dbReference type="InterPro" id="IPR017926">
    <property type="entry name" value="GATASE"/>
</dbReference>
<dbReference type="EMBL" id="NXIG01000006">
    <property type="protein sequence ID" value="RXI30666.1"/>
    <property type="molecule type" value="Genomic_DNA"/>
</dbReference>
<feature type="binding site" evidence="11">
    <location>
        <begin position="223"/>
        <end position="229"/>
    </location>
    <ligand>
        <name>ATP</name>
        <dbReference type="ChEBI" id="CHEBI:30616"/>
    </ligand>
</feature>
<name>A0A347U7A3_9BACT</name>
<evidence type="ECO:0000259" key="12">
    <source>
        <dbReference type="PROSITE" id="PS51553"/>
    </source>
</evidence>
<evidence type="ECO:0000256" key="7">
    <source>
        <dbReference type="ARBA" id="ARBA00022755"/>
    </source>
</evidence>
<dbReference type="InterPro" id="IPR014729">
    <property type="entry name" value="Rossmann-like_a/b/a_fold"/>
</dbReference>
<evidence type="ECO:0000313" key="16">
    <source>
        <dbReference type="Proteomes" id="UP000290588"/>
    </source>
</evidence>
<evidence type="ECO:0000256" key="9">
    <source>
        <dbReference type="ARBA" id="ARBA00022962"/>
    </source>
</evidence>
<dbReference type="KEGG" id="aell:AELL_1061"/>
<dbReference type="Proteomes" id="UP000262582">
    <property type="component" value="Chromosome"/>
</dbReference>
<dbReference type="InterPro" id="IPR004739">
    <property type="entry name" value="GMP_synth_GATase"/>
</dbReference>
<evidence type="ECO:0000256" key="8">
    <source>
        <dbReference type="ARBA" id="ARBA00022840"/>
    </source>
</evidence>
<keyword evidence="15" id="KW-1185">Reference proteome</keyword>
<dbReference type="SUPFAM" id="SSF54810">
    <property type="entry name" value="GMP synthetase C-terminal dimerisation domain"/>
    <property type="match status" value="1"/>
</dbReference>
<dbReference type="SUPFAM" id="SSF52317">
    <property type="entry name" value="Class I glutamine amidotransferase-like"/>
    <property type="match status" value="1"/>
</dbReference>
<keyword evidence="7 10" id="KW-0658">Purine biosynthesis</keyword>
<dbReference type="Pfam" id="PF00117">
    <property type="entry name" value="GATase"/>
    <property type="match status" value="1"/>
</dbReference>
<dbReference type="NCBIfam" id="TIGR00884">
    <property type="entry name" value="guaA_Cterm"/>
    <property type="match status" value="1"/>
</dbReference>
<dbReference type="Pfam" id="PF02540">
    <property type="entry name" value="NAD_synthase"/>
    <property type="match status" value="1"/>
</dbReference>
<dbReference type="HAMAP" id="MF_00344">
    <property type="entry name" value="GMP_synthase"/>
    <property type="match status" value="1"/>
</dbReference>
<dbReference type="AlphaFoldDB" id="A0A347U7A3"/>
<dbReference type="EC" id="6.3.5.2" evidence="10"/>
<dbReference type="PROSITE" id="PS51553">
    <property type="entry name" value="GMPS_ATP_PPASE"/>
    <property type="match status" value="1"/>
</dbReference>
<evidence type="ECO:0000313" key="14">
    <source>
        <dbReference type="EMBL" id="RXI30666.1"/>
    </source>
</evidence>
<dbReference type="InterPro" id="IPR029062">
    <property type="entry name" value="Class_I_gatase-like"/>
</dbReference>
<dbReference type="GO" id="GO:0005829">
    <property type="term" value="C:cytosol"/>
    <property type="evidence" value="ECO:0007669"/>
    <property type="project" value="TreeGrafter"/>
</dbReference>
<dbReference type="Gene3D" id="3.40.50.620">
    <property type="entry name" value="HUPs"/>
    <property type="match status" value="1"/>
</dbReference>
<evidence type="ECO:0000256" key="4">
    <source>
        <dbReference type="ARBA" id="ARBA00022598"/>
    </source>
</evidence>